<dbReference type="InterPro" id="IPR032557">
    <property type="entry name" value="DUF4935"/>
</dbReference>
<reference evidence="2" key="1">
    <citation type="journal article" date="2015" name="Nature">
        <title>Complex archaea that bridge the gap between prokaryotes and eukaryotes.</title>
        <authorList>
            <person name="Spang A."/>
            <person name="Saw J.H."/>
            <person name="Jorgensen S.L."/>
            <person name="Zaremba-Niedzwiedzka K."/>
            <person name="Martijn J."/>
            <person name="Lind A.E."/>
            <person name="van Eijk R."/>
            <person name="Schleper C."/>
            <person name="Guy L."/>
            <person name="Ettema T.J."/>
        </authorList>
    </citation>
    <scope>NUCLEOTIDE SEQUENCE</scope>
</reference>
<sequence>MPRKKKTKPELKVVFDTSVLFSKVAYDLVRNEVRQLIESNSKHVDLSTRWYLPRIVVDERRYQMQRKAFELFPSIVKLERLLGHNLNITEKILRDRVDEAINKQLEELAISIFEIDIKDIDWEALIQRASFRLPPFDPGEKEKGFRDSLIAESFLQLVKQSPATSSICRLAMVTSDGLLTEFMNKSTKETRNVRVLSSIN</sequence>
<evidence type="ECO:0000313" key="2">
    <source>
        <dbReference type="EMBL" id="KKM60853.1"/>
    </source>
</evidence>
<organism evidence="2">
    <name type="scientific">marine sediment metagenome</name>
    <dbReference type="NCBI Taxonomy" id="412755"/>
    <lineage>
        <taxon>unclassified sequences</taxon>
        <taxon>metagenomes</taxon>
        <taxon>ecological metagenomes</taxon>
    </lineage>
</organism>
<feature type="non-terminal residue" evidence="2">
    <location>
        <position position="200"/>
    </location>
</feature>
<name>A0A0F9IU52_9ZZZZ</name>
<proteinExistence type="predicted"/>
<comment type="caution">
    <text evidence="2">The sequence shown here is derived from an EMBL/GenBank/DDBJ whole genome shotgun (WGS) entry which is preliminary data.</text>
</comment>
<evidence type="ECO:0000259" key="1">
    <source>
        <dbReference type="Pfam" id="PF16289"/>
    </source>
</evidence>
<dbReference type="EMBL" id="LAZR01011596">
    <property type="protein sequence ID" value="KKM60853.1"/>
    <property type="molecule type" value="Genomic_DNA"/>
</dbReference>
<dbReference type="Pfam" id="PF16289">
    <property type="entry name" value="PIN_12"/>
    <property type="match status" value="1"/>
</dbReference>
<feature type="domain" description="DUF4935" evidence="1">
    <location>
        <begin position="13"/>
        <end position="175"/>
    </location>
</feature>
<accession>A0A0F9IU52</accession>
<protein>
    <recommendedName>
        <fullName evidence="1">DUF4935 domain-containing protein</fullName>
    </recommendedName>
</protein>
<gene>
    <name evidence="2" type="ORF">LCGC14_1537640</name>
</gene>
<dbReference type="AlphaFoldDB" id="A0A0F9IU52"/>